<feature type="transmembrane region" description="Helical" evidence="6">
    <location>
        <begin position="257"/>
        <end position="278"/>
    </location>
</feature>
<dbReference type="Pfam" id="PF07690">
    <property type="entry name" value="MFS_1"/>
    <property type="match status" value="1"/>
</dbReference>
<dbReference type="Gene3D" id="1.20.1250.20">
    <property type="entry name" value="MFS general substrate transporter like domains"/>
    <property type="match status" value="2"/>
</dbReference>
<feature type="transmembrane region" description="Helical" evidence="6">
    <location>
        <begin position="382"/>
        <end position="402"/>
    </location>
</feature>
<keyword evidence="2" id="KW-0813">Transport</keyword>
<feature type="transmembrane region" description="Helical" evidence="6">
    <location>
        <begin position="31"/>
        <end position="54"/>
    </location>
</feature>
<feature type="transmembrane region" description="Helical" evidence="6">
    <location>
        <begin position="155"/>
        <end position="178"/>
    </location>
</feature>
<keyword evidence="3 6" id="KW-0812">Transmembrane</keyword>
<name>A0ABW0MNN9_9BURK</name>
<feature type="transmembrane region" description="Helical" evidence="6">
    <location>
        <begin position="122"/>
        <end position="143"/>
    </location>
</feature>
<feature type="transmembrane region" description="Helical" evidence="6">
    <location>
        <begin position="324"/>
        <end position="341"/>
    </location>
</feature>
<evidence type="ECO:0000256" key="5">
    <source>
        <dbReference type="ARBA" id="ARBA00023136"/>
    </source>
</evidence>
<dbReference type="PANTHER" id="PTHR43791">
    <property type="entry name" value="PERMEASE-RELATED"/>
    <property type="match status" value="1"/>
</dbReference>
<feature type="transmembrane region" description="Helical" evidence="6">
    <location>
        <begin position="347"/>
        <end position="370"/>
    </location>
</feature>
<evidence type="ECO:0000256" key="4">
    <source>
        <dbReference type="ARBA" id="ARBA00022989"/>
    </source>
</evidence>
<dbReference type="SUPFAM" id="SSF103473">
    <property type="entry name" value="MFS general substrate transporter"/>
    <property type="match status" value="1"/>
</dbReference>
<feature type="transmembrane region" description="Helical" evidence="6">
    <location>
        <begin position="414"/>
        <end position="434"/>
    </location>
</feature>
<dbReference type="Proteomes" id="UP001596101">
    <property type="component" value="Unassembled WGS sequence"/>
</dbReference>
<evidence type="ECO:0000256" key="2">
    <source>
        <dbReference type="ARBA" id="ARBA00022448"/>
    </source>
</evidence>
<evidence type="ECO:0000313" key="9">
    <source>
        <dbReference type="Proteomes" id="UP001596101"/>
    </source>
</evidence>
<evidence type="ECO:0000256" key="3">
    <source>
        <dbReference type="ARBA" id="ARBA00022692"/>
    </source>
</evidence>
<keyword evidence="4 6" id="KW-1133">Transmembrane helix</keyword>
<comment type="subcellular location">
    <subcellularLocation>
        <location evidence="1">Membrane</location>
        <topology evidence="1">Multi-pass membrane protein</topology>
    </subcellularLocation>
</comment>
<dbReference type="PANTHER" id="PTHR43791:SF36">
    <property type="entry name" value="TRANSPORTER, PUTATIVE (AFU_ORTHOLOGUE AFUA_6G08340)-RELATED"/>
    <property type="match status" value="1"/>
</dbReference>
<dbReference type="InterPro" id="IPR036259">
    <property type="entry name" value="MFS_trans_sf"/>
</dbReference>
<accession>A0ABW0MNN9</accession>
<evidence type="ECO:0000256" key="1">
    <source>
        <dbReference type="ARBA" id="ARBA00004141"/>
    </source>
</evidence>
<reference evidence="9" key="1">
    <citation type="journal article" date="2019" name="Int. J. Syst. Evol. Microbiol.">
        <title>The Global Catalogue of Microorganisms (GCM) 10K type strain sequencing project: providing services to taxonomists for standard genome sequencing and annotation.</title>
        <authorList>
            <consortium name="The Broad Institute Genomics Platform"/>
            <consortium name="The Broad Institute Genome Sequencing Center for Infectious Disease"/>
            <person name="Wu L."/>
            <person name="Ma J."/>
        </authorList>
    </citation>
    <scope>NUCLEOTIDE SEQUENCE [LARGE SCALE GENOMIC DNA]</scope>
    <source>
        <strain evidence="9">CCUG 43111</strain>
    </source>
</reference>
<organism evidence="8 9">
    <name type="scientific">Massilia suwonensis</name>
    <dbReference type="NCBI Taxonomy" id="648895"/>
    <lineage>
        <taxon>Bacteria</taxon>
        <taxon>Pseudomonadati</taxon>
        <taxon>Pseudomonadota</taxon>
        <taxon>Betaproteobacteria</taxon>
        <taxon>Burkholderiales</taxon>
        <taxon>Oxalobacteraceae</taxon>
        <taxon>Telluria group</taxon>
        <taxon>Massilia</taxon>
    </lineage>
</organism>
<keyword evidence="9" id="KW-1185">Reference proteome</keyword>
<evidence type="ECO:0000313" key="8">
    <source>
        <dbReference type="EMBL" id="MFC5479156.1"/>
    </source>
</evidence>
<dbReference type="PROSITE" id="PS50850">
    <property type="entry name" value="MFS"/>
    <property type="match status" value="1"/>
</dbReference>
<evidence type="ECO:0000259" key="7">
    <source>
        <dbReference type="PROSITE" id="PS50850"/>
    </source>
</evidence>
<keyword evidence="5 6" id="KW-0472">Membrane</keyword>
<sequence>MQASLNVEAPPRALASDDSDAALYRKVSLRIIPFLFVCYVVSFLDRINIGFAQLQMKQDLGFSDAMYGLGAAVFYVGYVLFEVPSNLLLAKYGARKTFVRIMLLWGAASVAMMGVSTPTQFYVLRFFLGVFEAGFFPGIVLYLTYWYPSLRRASVLSFFFAGVAVAGVLGGLVSGWIMRDMAGVLGMKGWQWMFVLEGSPALLLAAIACFWLDDKPEGARWLDRGEKARLAANLADETPAQHGQPAGKASYFTNPRVYLFALIYFSLTCASLTLSFWMPLMIRDFGVKDVVMVSLYSVIPNAIGAVAVILVARQADRRAAHRGFFCACTVGGALALSALTLHPGSLAAALALLSMATALIFSALPIFWAIPTRYLAQGDRAGGIAMISSVGITSGIAGPWAIGQIKTATGSMDNALYLLGALLVLSAVALLAAMRRR</sequence>
<dbReference type="InterPro" id="IPR020846">
    <property type="entry name" value="MFS_dom"/>
</dbReference>
<dbReference type="RefSeq" id="WP_379756146.1">
    <property type="nucleotide sequence ID" value="NZ_JBHSMR010000013.1"/>
</dbReference>
<evidence type="ECO:0000256" key="6">
    <source>
        <dbReference type="SAM" id="Phobius"/>
    </source>
</evidence>
<gene>
    <name evidence="8" type="ORF">ACFPQ5_13185</name>
</gene>
<dbReference type="InterPro" id="IPR011701">
    <property type="entry name" value="MFS"/>
</dbReference>
<feature type="transmembrane region" description="Helical" evidence="6">
    <location>
        <begin position="97"/>
        <end position="116"/>
    </location>
</feature>
<feature type="transmembrane region" description="Helical" evidence="6">
    <location>
        <begin position="190"/>
        <end position="212"/>
    </location>
</feature>
<protein>
    <submittedName>
        <fullName evidence="8">MFS transporter</fullName>
    </submittedName>
</protein>
<feature type="transmembrane region" description="Helical" evidence="6">
    <location>
        <begin position="66"/>
        <end position="90"/>
    </location>
</feature>
<dbReference type="CDD" id="cd17319">
    <property type="entry name" value="MFS_ExuT_GudP_like"/>
    <property type="match status" value="1"/>
</dbReference>
<dbReference type="EMBL" id="JBHSMR010000013">
    <property type="protein sequence ID" value="MFC5479156.1"/>
    <property type="molecule type" value="Genomic_DNA"/>
</dbReference>
<proteinExistence type="predicted"/>
<comment type="caution">
    <text evidence="8">The sequence shown here is derived from an EMBL/GenBank/DDBJ whole genome shotgun (WGS) entry which is preliminary data.</text>
</comment>
<feature type="transmembrane region" description="Helical" evidence="6">
    <location>
        <begin position="290"/>
        <end position="312"/>
    </location>
</feature>
<feature type="domain" description="Major facilitator superfamily (MFS) profile" evidence="7">
    <location>
        <begin position="31"/>
        <end position="437"/>
    </location>
</feature>